<gene>
    <name evidence="3" type="ORF">Psuf_080190</name>
</gene>
<dbReference type="Gene3D" id="3.40.50.850">
    <property type="entry name" value="Isochorismatase-like"/>
    <property type="match status" value="1"/>
</dbReference>
<evidence type="ECO:0000256" key="1">
    <source>
        <dbReference type="ARBA" id="ARBA00022801"/>
    </source>
</evidence>
<protein>
    <submittedName>
        <fullName evidence="3">Cysteine hydrolase</fullName>
    </submittedName>
</protein>
<dbReference type="KEGG" id="psuu:Psuf_080190"/>
<reference evidence="3 4" key="1">
    <citation type="submission" date="2020-03" db="EMBL/GenBank/DDBJ databases">
        <title>Whole genome shotgun sequence of Phytohabitans suffuscus NBRC 105367.</title>
        <authorList>
            <person name="Komaki H."/>
            <person name="Tamura T."/>
        </authorList>
    </citation>
    <scope>NUCLEOTIDE SEQUENCE [LARGE SCALE GENOMIC DNA]</scope>
    <source>
        <strain evidence="3 4">NBRC 105367</strain>
    </source>
</reference>
<keyword evidence="1 3" id="KW-0378">Hydrolase</keyword>
<dbReference type="SUPFAM" id="SSF52499">
    <property type="entry name" value="Isochorismatase-like hydrolases"/>
    <property type="match status" value="1"/>
</dbReference>
<accession>A0A6F8YXC4</accession>
<name>A0A6F8YXC4_9ACTN</name>
<evidence type="ECO:0000259" key="2">
    <source>
        <dbReference type="Pfam" id="PF00857"/>
    </source>
</evidence>
<dbReference type="AlphaFoldDB" id="A0A6F8YXC4"/>
<dbReference type="EMBL" id="AP022871">
    <property type="protein sequence ID" value="BCB90706.1"/>
    <property type="molecule type" value="Genomic_DNA"/>
</dbReference>
<dbReference type="InterPro" id="IPR000868">
    <property type="entry name" value="Isochorismatase-like_dom"/>
</dbReference>
<dbReference type="Proteomes" id="UP000503011">
    <property type="component" value="Chromosome"/>
</dbReference>
<dbReference type="PANTHER" id="PTHR43540">
    <property type="entry name" value="PEROXYUREIDOACRYLATE/UREIDOACRYLATE AMIDOHYDROLASE-RELATED"/>
    <property type="match status" value="1"/>
</dbReference>
<keyword evidence="4" id="KW-1185">Reference proteome</keyword>
<dbReference type="PANTHER" id="PTHR43540:SF6">
    <property type="entry name" value="ISOCHORISMATASE-LIKE DOMAIN-CONTAINING PROTEIN"/>
    <property type="match status" value="1"/>
</dbReference>
<sequence>MTLRTLDRAAVVIVDMQNGFCHPEGSFGRAGADVSGCGAAAPACEELVRIGHEAGVPVVWTRAIHENDLSDWRMLTEVPMYQGLIGIGSCVEGTWDAEFFAPLAPAATDLVVSKSRFSPFVETDIAERLRALGVENLLVGGVGTSACVESTVRDASQRDFRTYVVAEATGDISPAAHEHSLHVMGALFGWTVSIEDVRAAAAA</sequence>
<organism evidence="3 4">
    <name type="scientific">Phytohabitans suffuscus</name>
    <dbReference type="NCBI Taxonomy" id="624315"/>
    <lineage>
        <taxon>Bacteria</taxon>
        <taxon>Bacillati</taxon>
        <taxon>Actinomycetota</taxon>
        <taxon>Actinomycetes</taxon>
        <taxon>Micromonosporales</taxon>
        <taxon>Micromonosporaceae</taxon>
    </lineage>
</organism>
<dbReference type="CDD" id="cd00431">
    <property type="entry name" value="cysteine_hydrolases"/>
    <property type="match status" value="1"/>
</dbReference>
<evidence type="ECO:0000313" key="4">
    <source>
        <dbReference type="Proteomes" id="UP000503011"/>
    </source>
</evidence>
<evidence type="ECO:0000313" key="3">
    <source>
        <dbReference type="EMBL" id="BCB90706.1"/>
    </source>
</evidence>
<dbReference type="InterPro" id="IPR050272">
    <property type="entry name" value="Isochorismatase-like_hydrls"/>
</dbReference>
<dbReference type="RefSeq" id="WP_173163108.1">
    <property type="nucleotide sequence ID" value="NZ_AP022871.1"/>
</dbReference>
<proteinExistence type="predicted"/>
<dbReference type="GO" id="GO:0016787">
    <property type="term" value="F:hydrolase activity"/>
    <property type="evidence" value="ECO:0007669"/>
    <property type="project" value="UniProtKB-KW"/>
</dbReference>
<dbReference type="InterPro" id="IPR036380">
    <property type="entry name" value="Isochorismatase-like_sf"/>
</dbReference>
<dbReference type="Pfam" id="PF00857">
    <property type="entry name" value="Isochorismatase"/>
    <property type="match status" value="1"/>
</dbReference>
<feature type="domain" description="Isochorismatase-like" evidence="2">
    <location>
        <begin position="10"/>
        <end position="196"/>
    </location>
</feature>
<reference evidence="3 4" key="2">
    <citation type="submission" date="2020-03" db="EMBL/GenBank/DDBJ databases">
        <authorList>
            <person name="Ichikawa N."/>
            <person name="Kimura A."/>
            <person name="Kitahashi Y."/>
            <person name="Uohara A."/>
        </authorList>
    </citation>
    <scope>NUCLEOTIDE SEQUENCE [LARGE SCALE GENOMIC DNA]</scope>
    <source>
        <strain evidence="3 4">NBRC 105367</strain>
    </source>
</reference>